<keyword evidence="3" id="KW-1185">Reference proteome</keyword>
<name>L5M9V9_MYODS</name>
<organism evidence="2 3">
    <name type="scientific">Myotis davidii</name>
    <name type="common">David's myotis</name>
    <dbReference type="NCBI Taxonomy" id="225400"/>
    <lineage>
        <taxon>Eukaryota</taxon>
        <taxon>Metazoa</taxon>
        <taxon>Chordata</taxon>
        <taxon>Craniata</taxon>
        <taxon>Vertebrata</taxon>
        <taxon>Euteleostomi</taxon>
        <taxon>Mammalia</taxon>
        <taxon>Eutheria</taxon>
        <taxon>Laurasiatheria</taxon>
        <taxon>Chiroptera</taxon>
        <taxon>Yangochiroptera</taxon>
        <taxon>Vespertilionidae</taxon>
        <taxon>Myotis</taxon>
    </lineage>
</organism>
<dbReference type="PROSITE" id="PS50309">
    <property type="entry name" value="DC"/>
    <property type="match status" value="1"/>
</dbReference>
<dbReference type="GO" id="GO:0001764">
    <property type="term" value="P:neuron migration"/>
    <property type="evidence" value="ECO:0007669"/>
    <property type="project" value="TreeGrafter"/>
</dbReference>
<dbReference type="GO" id="GO:0005874">
    <property type="term" value="C:microtubule"/>
    <property type="evidence" value="ECO:0007669"/>
    <property type="project" value="TreeGrafter"/>
</dbReference>
<dbReference type="Gene3D" id="3.10.20.230">
    <property type="entry name" value="Doublecortin domain"/>
    <property type="match status" value="1"/>
</dbReference>
<dbReference type="GO" id="GO:0060091">
    <property type="term" value="C:kinocilium"/>
    <property type="evidence" value="ECO:0007669"/>
    <property type="project" value="TreeGrafter"/>
</dbReference>
<dbReference type="GO" id="GO:1902017">
    <property type="term" value="P:regulation of cilium assembly"/>
    <property type="evidence" value="ECO:0007669"/>
    <property type="project" value="TreeGrafter"/>
</dbReference>
<reference evidence="3" key="1">
    <citation type="journal article" date="2013" name="Science">
        <title>Comparative analysis of bat genomes provides insight into the evolution of flight and immunity.</title>
        <authorList>
            <person name="Zhang G."/>
            <person name="Cowled C."/>
            <person name="Shi Z."/>
            <person name="Huang Z."/>
            <person name="Bishop-Lilly K.A."/>
            <person name="Fang X."/>
            <person name="Wynne J.W."/>
            <person name="Xiong Z."/>
            <person name="Baker M.L."/>
            <person name="Zhao W."/>
            <person name="Tachedjian M."/>
            <person name="Zhu Y."/>
            <person name="Zhou P."/>
            <person name="Jiang X."/>
            <person name="Ng J."/>
            <person name="Yang L."/>
            <person name="Wu L."/>
            <person name="Xiao J."/>
            <person name="Feng Y."/>
            <person name="Chen Y."/>
            <person name="Sun X."/>
            <person name="Zhang Y."/>
            <person name="Marsh G.A."/>
            <person name="Crameri G."/>
            <person name="Broder C.C."/>
            <person name="Frey K.G."/>
            <person name="Wang L.F."/>
            <person name="Wang J."/>
        </authorList>
    </citation>
    <scope>NUCLEOTIDE SEQUENCE [LARGE SCALE GENOMIC DNA]</scope>
</reference>
<dbReference type="EMBL" id="KB102691">
    <property type="protein sequence ID" value="ELK35107.1"/>
    <property type="molecule type" value="Genomic_DNA"/>
</dbReference>
<dbReference type="PANTHER" id="PTHR23004:SF5">
    <property type="entry name" value="DOUBLECORTIN DOMAIN-CONTAINING PROTEIN 2"/>
    <property type="match status" value="1"/>
</dbReference>
<evidence type="ECO:0000259" key="1">
    <source>
        <dbReference type="PROSITE" id="PS50309"/>
    </source>
</evidence>
<dbReference type="PANTHER" id="PTHR23004">
    <property type="entry name" value="DOUBLECORTIN DOMAIN CONTAINING 2"/>
    <property type="match status" value="1"/>
</dbReference>
<evidence type="ECO:0000313" key="2">
    <source>
        <dbReference type="EMBL" id="ELK35107.1"/>
    </source>
</evidence>
<feature type="non-terminal residue" evidence="2">
    <location>
        <position position="1"/>
    </location>
</feature>
<protein>
    <submittedName>
        <fullName evidence="2">Doublecortin domain-containing protein 2</fullName>
    </submittedName>
</protein>
<dbReference type="GO" id="GO:0060271">
    <property type="term" value="P:cilium assembly"/>
    <property type="evidence" value="ECO:0007669"/>
    <property type="project" value="TreeGrafter"/>
</dbReference>
<feature type="domain" description="Doublecortin" evidence="1">
    <location>
        <begin position="11"/>
        <end position="94"/>
    </location>
</feature>
<dbReference type="FunFam" id="3.10.20.230:FF:000005">
    <property type="entry name" value="Doublecortin domain containing 2"/>
    <property type="match status" value="1"/>
</dbReference>
<dbReference type="GO" id="GO:0005815">
    <property type="term" value="C:microtubule organizing center"/>
    <property type="evidence" value="ECO:0007669"/>
    <property type="project" value="TreeGrafter"/>
</dbReference>
<dbReference type="SUPFAM" id="SSF89837">
    <property type="entry name" value="Doublecortin (DC)"/>
    <property type="match status" value="1"/>
</dbReference>
<dbReference type="Proteomes" id="UP000010556">
    <property type="component" value="Unassembled WGS sequence"/>
</dbReference>
<evidence type="ECO:0000313" key="3">
    <source>
        <dbReference type="Proteomes" id="UP000010556"/>
    </source>
</evidence>
<dbReference type="Pfam" id="PF03607">
    <property type="entry name" value="DCX"/>
    <property type="match status" value="1"/>
</dbReference>
<dbReference type="GO" id="GO:0035556">
    <property type="term" value="P:intracellular signal transduction"/>
    <property type="evidence" value="ECO:0007669"/>
    <property type="project" value="InterPro"/>
</dbReference>
<dbReference type="GO" id="GO:0048813">
    <property type="term" value="P:dendrite morphogenesis"/>
    <property type="evidence" value="ECO:0007669"/>
    <property type="project" value="TreeGrafter"/>
</dbReference>
<sequence>RASHRTQPVVKSVLVYRNGDPFFAGRRVVIHEKKVSSFDIFLKEVTGGVQAPFGAVRNLYTPRTGHRIRKLDQIQSGGNYVAGGQEAFKKLNYLDIGDIKKRPMEIVNTEIIFEDTPTGQPVLFLFLLESGAYRERQDPNGLLPLTQEKPRGLFGQHAWQREKKEEMDKKRKKKKVTGIRQMGSDSVGVCPGSGDSSVCSEQTSLVSLHTRLGYTNIQIKRSSRDPCMLTSAPQSFCTAIFLLPLHHRDVFLIF</sequence>
<dbReference type="GO" id="GO:0005930">
    <property type="term" value="C:axoneme"/>
    <property type="evidence" value="ECO:0007669"/>
    <property type="project" value="TreeGrafter"/>
</dbReference>
<gene>
    <name evidence="2" type="ORF">MDA_GLEAN10020419</name>
</gene>
<dbReference type="SMART" id="SM00537">
    <property type="entry name" value="DCX"/>
    <property type="match status" value="1"/>
</dbReference>
<accession>L5M9V9</accession>
<dbReference type="CDD" id="cd17149">
    <property type="entry name" value="DCX1_DCDC2"/>
    <property type="match status" value="1"/>
</dbReference>
<dbReference type="InterPro" id="IPR036572">
    <property type="entry name" value="Doublecortin_dom_sf"/>
</dbReference>
<dbReference type="InterPro" id="IPR003533">
    <property type="entry name" value="Doublecortin_dom"/>
</dbReference>
<proteinExistence type="predicted"/>
<dbReference type="AlphaFoldDB" id="L5M9V9"/>